<dbReference type="RefSeq" id="WP_204716192.1">
    <property type="nucleotide sequence ID" value="NZ_JACJLT010000049.1"/>
</dbReference>
<comment type="caution">
    <text evidence="1">The sequence shown here is derived from an EMBL/GenBank/DDBJ whole genome shotgun (WGS) entry which is preliminary data.</text>
</comment>
<dbReference type="EMBL" id="JACJLT010000049">
    <property type="protein sequence ID" value="MBM6875310.1"/>
    <property type="molecule type" value="Genomic_DNA"/>
</dbReference>
<name>A0ABS2G2T8_FUSMR</name>
<accession>A0ABS2G2T8</accession>
<gene>
    <name evidence="1" type="ORF">H6A04_06545</name>
</gene>
<sequence>MTIEIKKDTIKDGKVRCKCGRFLFKTSKSGDIHFSTGVQMSLDGLEIKVKCTCGKITQVKIKNTIECAD</sequence>
<reference evidence="1 2" key="1">
    <citation type="journal article" date="2021" name="Sci. Rep.">
        <title>The distribution of antibiotic resistance genes in chicken gut microbiota commensals.</title>
        <authorList>
            <person name="Juricova H."/>
            <person name="Matiasovicova J."/>
            <person name="Kubasova T."/>
            <person name="Cejkova D."/>
            <person name="Rychlik I."/>
        </authorList>
    </citation>
    <scope>NUCLEOTIDE SEQUENCE [LARGE SCALE GENOMIC DNA]</scope>
    <source>
        <strain evidence="1 2">An425</strain>
    </source>
</reference>
<dbReference type="Proteomes" id="UP000728968">
    <property type="component" value="Unassembled WGS sequence"/>
</dbReference>
<proteinExistence type="predicted"/>
<protein>
    <submittedName>
        <fullName evidence="1">Uncharacterized protein</fullName>
    </submittedName>
</protein>
<evidence type="ECO:0000313" key="1">
    <source>
        <dbReference type="EMBL" id="MBM6875310.1"/>
    </source>
</evidence>
<organism evidence="1 2">
    <name type="scientific">Fusobacterium mortiferum</name>
    <dbReference type="NCBI Taxonomy" id="850"/>
    <lineage>
        <taxon>Bacteria</taxon>
        <taxon>Fusobacteriati</taxon>
        <taxon>Fusobacteriota</taxon>
        <taxon>Fusobacteriia</taxon>
        <taxon>Fusobacteriales</taxon>
        <taxon>Fusobacteriaceae</taxon>
        <taxon>Fusobacterium</taxon>
    </lineage>
</organism>
<evidence type="ECO:0000313" key="2">
    <source>
        <dbReference type="Proteomes" id="UP000728968"/>
    </source>
</evidence>
<keyword evidence="2" id="KW-1185">Reference proteome</keyword>